<dbReference type="Pfam" id="PF05699">
    <property type="entry name" value="Dimer_Tnp_hAT"/>
    <property type="match status" value="1"/>
</dbReference>
<dbReference type="InterPro" id="IPR008906">
    <property type="entry name" value="HATC_C_dom"/>
</dbReference>
<sequence length="108" mass="12023">EYAATQESVGDLQSDLSELDHYLTEKYGCSLDKPFDILMYWKAQEHRFPVLSRMAGDILSIPISTVASESAFSIGGRVIDRFRSSLLPENAKAVITTRDWVHGIGKCA</sequence>
<dbReference type="AlphaFoldDB" id="A0AAD4T5M1"/>
<dbReference type="InterPro" id="IPR012337">
    <property type="entry name" value="RNaseH-like_sf"/>
</dbReference>
<accession>A0AAD4T5M1</accession>
<dbReference type="EMBL" id="JAJJMB010005516">
    <property type="protein sequence ID" value="KAI3938561.1"/>
    <property type="molecule type" value="Genomic_DNA"/>
</dbReference>
<protein>
    <recommendedName>
        <fullName evidence="1">HAT C-terminal dimerisation domain-containing protein</fullName>
    </recommendedName>
</protein>
<feature type="domain" description="HAT C-terminal dimerisation" evidence="1">
    <location>
        <begin position="18"/>
        <end position="101"/>
    </location>
</feature>
<proteinExistence type="predicted"/>
<evidence type="ECO:0000313" key="2">
    <source>
        <dbReference type="EMBL" id="KAI3938561.1"/>
    </source>
</evidence>
<gene>
    <name evidence="2" type="ORF">MKW98_016066</name>
</gene>
<organism evidence="2 3">
    <name type="scientific">Papaver atlanticum</name>
    <dbReference type="NCBI Taxonomy" id="357466"/>
    <lineage>
        <taxon>Eukaryota</taxon>
        <taxon>Viridiplantae</taxon>
        <taxon>Streptophyta</taxon>
        <taxon>Embryophyta</taxon>
        <taxon>Tracheophyta</taxon>
        <taxon>Spermatophyta</taxon>
        <taxon>Magnoliopsida</taxon>
        <taxon>Ranunculales</taxon>
        <taxon>Papaveraceae</taxon>
        <taxon>Papaveroideae</taxon>
        <taxon>Papaver</taxon>
    </lineage>
</organism>
<evidence type="ECO:0000259" key="1">
    <source>
        <dbReference type="Pfam" id="PF05699"/>
    </source>
</evidence>
<dbReference type="PANTHER" id="PTHR23272:SF184">
    <property type="entry name" value="OS03G0311250 PROTEIN"/>
    <property type="match status" value="1"/>
</dbReference>
<reference evidence="2" key="1">
    <citation type="submission" date="2022-04" db="EMBL/GenBank/DDBJ databases">
        <title>A functionally conserved STORR gene fusion in Papaver species that diverged 16.8 million years ago.</title>
        <authorList>
            <person name="Catania T."/>
        </authorList>
    </citation>
    <scope>NUCLEOTIDE SEQUENCE</scope>
    <source>
        <strain evidence="2">S-188037</strain>
    </source>
</reference>
<evidence type="ECO:0000313" key="3">
    <source>
        <dbReference type="Proteomes" id="UP001202328"/>
    </source>
</evidence>
<keyword evidence="3" id="KW-1185">Reference proteome</keyword>
<dbReference type="SUPFAM" id="SSF53098">
    <property type="entry name" value="Ribonuclease H-like"/>
    <property type="match status" value="1"/>
</dbReference>
<dbReference type="PANTHER" id="PTHR23272">
    <property type="entry name" value="BED FINGER-RELATED"/>
    <property type="match status" value="1"/>
</dbReference>
<dbReference type="GO" id="GO:0046983">
    <property type="term" value="F:protein dimerization activity"/>
    <property type="evidence" value="ECO:0007669"/>
    <property type="project" value="InterPro"/>
</dbReference>
<dbReference type="Proteomes" id="UP001202328">
    <property type="component" value="Unassembled WGS sequence"/>
</dbReference>
<feature type="non-terminal residue" evidence="2">
    <location>
        <position position="1"/>
    </location>
</feature>
<comment type="caution">
    <text evidence="2">The sequence shown here is derived from an EMBL/GenBank/DDBJ whole genome shotgun (WGS) entry which is preliminary data.</text>
</comment>
<name>A0AAD4T5M1_9MAGN</name>